<keyword evidence="1" id="KW-1133">Transmembrane helix</keyword>
<accession>A0ABU1FUT4</accession>
<organism evidence="2 3">
    <name type="scientific">Nesterenkonia flava</name>
    <dbReference type="NCBI Taxonomy" id="469799"/>
    <lineage>
        <taxon>Bacteria</taxon>
        <taxon>Bacillati</taxon>
        <taxon>Actinomycetota</taxon>
        <taxon>Actinomycetes</taxon>
        <taxon>Micrococcales</taxon>
        <taxon>Micrococcaceae</taxon>
        <taxon>Nesterenkonia</taxon>
    </lineage>
</organism>
<dbReference type="RefSeq" id="WP_310537407.1">
    <property type="nucleotide sequence ID" value="NZ_BAAAOC010000081.1"/>
</dbReference>
<sequence>MVNRCGSPWEIVDVAALMLATFIGCACLAWTLTRPGVHNAAVAARNLEQLEDLLGCFRLSLAGEDLALIDRASRPGIIYPHWHQADMAGERLSPADEDIIGTIRDQVAERFGARS</sequence>
<dbReference type="Proteomes" id="UP001260872">
    <property type="component" value="Unassembled WGS sequence"/>
</dbReference>
<dbReference type="SUPFAM" id="SSF51430">
    <property type="entry name" value="NAD(P)-linked oxidoreductase"/>
    <property type="match status" value="1"/>
</dbReference>
<keyword evidence="1" id="KW-0812">Transmembrane</keyword>
<gene>
    <name evidence="2" type="ORF">RH857_07775</name>
</gene>
<keyword evidence="3" id="KW-1185">Reference proteome</keyword>
<reference evidence="3" key="1">
    <citation type="submission" date="2023-07" db="EMBL/GenBank/DDBJ databases">
        <title>Description of three actinobacteria isolated from air of manufacturing shop in a pharmaceutical factory.</title>
        <authorList>
            <person name="Zhang D.-F."/>
        </authorList>
    </citation>
    <scope>NUCLEOTIDE SEQUENCE [LARGE SCALE GENOMIC DNA]</scope>
    <source>
        <strain evidence="3">CCTCC AB 207010</strain>
    </source>
</reference>
<comment type="caution">
    <text evidence="2">The sequence shown here is derived from an EMBL/GenBank/DDBJ whole genome shotgun (WGS) entry which is preliminary data.</text>
</comment>
<dbReference type="PROSITE" id="PS51257">
    <property type="entry name" value="PROKAR_LIPOPROTEIN"/>
    <property type="match status" value="1"/>
</dbReference>
<keyword evidence="1" id="KW-0472">Membrane</keyword>
<evidence type="ECO:0000313" key="3">
    <source>
        <dbReference type="Proteomes" id="UP001260872"/>
    </source>
</evidence>
<feature type="transmembrane region" description="Helical" evidence="1">
    <location>
        <begin position="12"/>
        <end position="32"/>
    </location>
</feature>
<dbReference type="InterPro" id="IPR036812">
    <property type="entry name" value="NAD(P)_OxRdtase_dom_sf"/>
</dbReference>
<evidence type="ECO:0000313" key="2">
    <source>
        <dbReference type="EMBL" id="MDR5712027.1"/>
    </source>
</evidence>
<dbReference type="EMBL" id="JAVKGT010000017">
    <property type="protein sequence ID" value="MDR5712027.1"/>
    <property type="molecule type" value="Genomic_DNA"/>
</dbReference>
<evidence type="ECO:0000256" key="1">
    <source>
        <dbReference type="SAM" id="Phobius"/>
    </source>
</evidence>
<protein>
    <submittedName>
        <fullName evidence="2">Uncharacterized protein</fullName>
    </submittedName>
</protein>
<name>A0ABU1FUT4_9MICC</name>
<proteinExistence type="predicted"/>
<dbReference type="Gene3D" id="3.20.20.100">
    <property type="entry name" value="NADP-dependent oxidoreductase domain"/>
    <property type="match status" value="1"/>
</dbReference>